<feature type="compositionally biased region" description="Basic and acidic residues" evidence="1">
    <location>
        <begin position="684"/>
        <end position="711"/>
    </location>
</feature>
<dbReference type="OrthoDB" id="10020196at2"/>
<dbReference type="EMBL" id="CP001759">
    <property type="protein sequence ID" value="ACZ49445.1"/>
    <property type="molecule type" value="Genomic_DNA"/>
</dbReference>
<feature type="region of interest" description="Disordered" evidence="1">
    <location>
        <begin position="574"/>
        <end position="603"/>
    </location>
</feature>
<organism evidence="2 3">
    <name type="scientific">Anaplasma centrale (strain Israel)</name>
    <name type="common">Anaplasma marginale subsp. centrale (strain Israel)</name>
    <dbReference type="NCBI Taxonomy" id="574556"/>
    <lineage>
        <taxon>Bacteria</taxon>
        <taxon>Pseudomonadati</taxon>
        <taxon>Pseudomonadota</taxon>
        <taxon>Alphaproteobacteria</taxon>
        <taxon>Rickettsiales</taxon>
        <taxon>Anaplasmataceae</taxon>
        <taxon>Anaplasma</taxon>
    </lineage>
</organism>
<evidence type="ECO:0000313" key="3">
    <source>
        <dbReference type="Proteomes" id="UP000000630"/>
    </source>
</evidence>
<protein>
    <submittedName>
        <fullName evidence="2">Uncharacterized protein</fullName>
    </submittedName>
</protein>
<accession>D1ASJ2</accession>
<sequence length="737" mass="79796">MLSVVGGRGSAVRLLALLPGREKKSAAQPRQGAAGSGSNCSTTSSNLPDNEQAQNGSASPSEQNEGCTHATHGAVGSVGSFFSDSVANSREDVRDDTLPSSGSAELAATAPTLKTRVDQKMRDAAPEPWSLICASTHDSCGISSIPQNDIREFCRKYLYQKPKDRQGLINFIRASITNISTTSIISVASTEKASMRTIHSSSDDSIAGMKVTEQHTFYVQSSANGHIHVLVADIEYKVRPTSTQNRYKICDLSIEIRRDGVNTRLLYSCNGTSEVSLPITRAAHRGAQNATSDTHSDASDSCGAGGELITPDVVAETQKPSSAHAAEAGQEQGESGVSEASGNAHAETPRARGSEIRRESLTSTDEEHQHDQPLFADTIAQAVLQTAGRRGSASSTDGSVTETFRQRAYESFPDYGVQHTLAPETLQSSDQSGTANATVAASLWSGTEFTLAKDVEEILCDEHFVQNLFFAQQGEASSFAKKLILGIFEKLAKRSLPDSDFKIEDEVLSRSRLKKEGSYRVTHKATMVRTRDREEAEKMRVHLRYTVRLNPTTDKPSVPGTHREQVQCLNTEDMASNSSIPPADAQNLHDNSMRGGCNKSKPASAQEEEARSLLAKIFCRVYAAFRAILRTIWKFIVYPFTLLVSRISPNRNSSNITSDDVVVTEKSPGSQIHSSSRGSHAHRSQHEVAEGMREKRNPATGHSDLERKGRTDSGSPSTAMSDVEVNSLRSHANLRSA</sequence>
<dbReference type="Proteomes" id="UP000000630">
    <property type="component" value="Chromosome"/>
</dbReference>
<keyword evidence="3" id="KW-1185">Reference proteome</keyword>
<proteinExistence type="predicted"/>
<feature type="compositionally biased region" description="Basic and acidic residues" evidence="1">
    <location>
        <begin position="347"/>
        <end position="371"/>
    </location>
</feature>
<feature type="compositionally biased region" description="Low complexity" evidence="1">
    <location>
        <begin position="649"/>
        <end position="658"/>
    </location>
</feature>
<evidence type="ECO:0000313" key="2">
    <source>
        <dbReference type="EMBL" id="ACZ49445.1"/>
    </source>
</evidence>
<dbReference type="KEGG" id="acn:ACIS_00938"/>
<feature type="compositionally biased region" description="Low complexity" evidence="1">
    <location>
        <begin position="36"/>
        <end position="46"/>
    </location>
</feature>
<feature type="region of interest" description="Disordered" evidence="1">
    <location>
        <begin position="22"/>
        <end position="70"/>
    </location>
</feature>
<feature type="compositionally biased region" description="Polar residues" evidence="1">
    <location>
        <begin position="727"/>
        <end position="737"/>
    </location>
</feature>
<dbReference type="RefSeq" id="WP_012880887.1">
    <property type="nucleotide sequence ID" value="NC_013532.1"/>
</dbReference>
<feature type="region of interest" description="Disordered" evidence="1">
    <location>
        <begin position="286"/>
        <end position="372"/>
    </location>
</feature>
<feature type="compositionally biased region" description="Low complexity" evidence="1">
    <location>
        <begin position="321"/>
        <end position="342"/>
    </location>
</feature>
<name>D1ASJ2_ANACI</name>
<feature type="compositionally biased region" description="Polar residues" evidence="1">
    <location>
        <begin position="47"/>
        <end position="66"/>
    </location>
</feature>
<gene>
    <name evidence="2" type="ordered locus">ACIS_00938</name>
</gene>
<dbReference type="HOGENOM" id="CLU_376272_0_0_5"/>
<evidence type="ECO:0000256" key="1">
    <source>
        <dbReference type="SAM" id="MobiDB-lite"/>
    </source>
</evidence>
<feature type="region of interest" description="Disordered" evidence="1">
    <location>
        <begin position="90"/>
        <end position="114"/>
    </location>
</feature>
<dbReference type="STRING" id="574556.ACIS_00938"/>
<feature type="region of interest" description="Disordered" evidence="1">
    <location>
        <begin position="649"/>
        <end position="737"/>
    </location>
</feature>
<dbReference type="AlphaFoldDB" id="D1ASJ2"/>
<reference evidence="2 3" key="1">
    <citation type="journal article" date="2010" name="J. Bacteriol.">
        <title>Complete genome sequence of Anaplasma marginale subsp. centrale.</title>
        <authorList>
            <person name="Herndon D.R."/>
            <person name="Palmer G.H."/>
            <person name="Shkap V."/>
            <person name="Knowles D.P. Jr."/>
            <person name="Brayton K.A."/>
        </authorList>
    </citation>
    <scope>NUCLEOTIDE SEQUENCE [LARGE SCALE GENOMIC DNA]</scope>
    <source>
        <strain evidence="2 3">Israel</strain>
    </source>
</reference>